<dbReference type="InterPro" id="IPR051691">
    <property type="entry name" value="Metab_Enz_Cyan_OpOx_G3PDH"/>
</dbReference>
<sequence>MRAVDVLVVGAGPAGLTAAARLAASGVGRVEVLDREQHAGGVPRHCAHGGYGTWLHPLTGPSYARLLVTAAERAGAVVRTGVTALDWAGPLALRTVGPHGPETLGARAVVLATGARERPRAARLVPGTRPAGVYTTGELQQAVHLYGQHIGTRAVVVGAEDVSYRAADTVRAAGAAVVAMVTDLPRPQTAPARAVDARLRHGVPLLTATTVTELVGHGRLAGVRVRHRDGRTATLPCDTVVFTGDFVPDHELARRGGLLLDPGTRGPAVDGSLRTSRPGVFAVGSVLHPVESAATAAREGAHAAGAVLEALAEAGAEAGAEPGAESPDGVPLIADPPLRWIAPNRVTPADRLPYVLRTAAELSRPVLRVTQDGRLLHRERLRGAVPNRTVTLTARWTRGVDAKGGPVRVELSER</sequence>
<comment type="caution">
    <text evidence="3">The sequence shown here is derived from an EMBL/GenBank/DDBJ whole genome shotgun (WGS) entry which is preliminary data.</text>
</comment>
<dbReference type="EMBL" id="BAAAZX010000035">
    <property type="protein sequence ID" value="GAA4023551.1"/>
    <property type="molecule type" value="Genomic_DNA"/>
</dbReference>
<evidence type="ECO:0000256" key="1">
    <source>
        <dbReference type="ARBA" id="ARBA00023002"/>
    </source>
</evidence>
<reference evidence="4" key="1">
    <citation type="journal article" date="2019" name="Int. J. Syst. Evol. Microbiol.">
        <title>The Global Catalogue of Microorganisms (GCM) 10K type strain sequencing project: providing services to taxonomists for standard genome sequencing and annotation.</title>
        <authorList>
            <consortium name="The Broad Institute Genomics Platform"/>
            <consortium name="The Broad Institute Genome Sequencing Center for Infectious Disease"/>
            <person name="Wu L."/>
            <person name="Ma J."/>
        </authorList>
    </citation>
    <scope>NUCLEOTIDE SEQUENCE [LARGE SCALE GENOMIC DNA]</scope>
    <source>
        <strain evidence="4">JCM 16924</strain>
    </source>
</reference>
<dbReference type="InterPro" id="IPR036188">
    <property type="entry name" value="FAD/NAD-bd_sf"/>
</dbReference>
<feature type="domain" description="FAD/NAD(P)-binding" evidence="2">
    <location>
        <begin position="5"/>
        <end position="300"/>
    </location>
</feature>
<dbReference type="PANTHER" id="PTHR42949:SF3">
    <property type="entry name" value="ANAEROBIC GLYCEROL-3-PHOSPHATE DEHYDROGENASE SUBUNIT B"/>
    <property type="match status" value="1"/>
</dbReference>
<dbReference type="PRINTS" id="PR00368">
    <property type="entry name" value="FADPNR"/>
</dbReference>
<organism evidence="3 4">
    <name type="scientific">Streptomyces plumbiresistens</name>
    <dbReference type="NCBI Taxonomy" id="511811"/>
    <lineage>
        <taxon>Bacteria</taxon>
        <taxon>Bacillati</taxon>
        <taxon>Actinomycetota</taxon>
        <taxon>Actinomycetes</taxon>
        <taxon>Kitasatosporales</taxon>
        <taxon>Streptomycetaceae</taxon>
        <taxon>Streptomyces</taxon>
    </lineage>
</organism>
<name>A0ABP7TAQ2_9ACTN</name>
<keyword evidence="4" id="KW-1185">Reference proteome</keyword>
<dbReference type="RefSeq" id="WP_345570178.1">
    <property type="nucleotide sequence ID" value="NZ_BAAAZX010000035.1"/>
</dbReference>
<evidence type="ECO:0000259" key="2">
    <source>
        <dbReference type="Pfam" id="PF07992"/>
    </source>
</evidence>
<accession>A0ABP7TAQ2</accession>
<dbReference type="PANTHER" id="PTHR42949">
    <property type="entry name" value="ANAEROBIC GLYCEROL-3-PHOSPHATE DEHYDROGENASE SUBUNIT B"/>
    <property type="match status" value="1"/>
</dbReference>
<evidence type="ECO:0000313" key="3">
    <source>
        <dbReference type="EMBL" id="GAA4023551.1"/>
    </source>
</evidence>
<evidence type="ECO:0000313" key="4">
    <source>
        <dbReference type="Proteomes" id="UP001500456"/>
    </source>
</evidence>
<dbReference type="PRINTS" id="PR00469">
    <property type="entry name" value="PNDRDTASEII"/>
</dbReference>
<gene>
    <name evidence="3" type="ORF">GCM10022232_80930</name>
</gene>
<protein>
    <submittedName>
        <fullName evidence="3">FAD-dependent oxidoreductase</fullName>
    </submittedName>
</protein>
<dbReference type="SUPFAM" id="SSF51905">
    <property type="entry name" value="FAD/NAD(P)-binding domain"/>
    <property type="match status" value="1"/>
</dbReference>
<keyword evidence="1" id="KW-0560">Oxidoreductase</keyword>
<dbReference type="Gene3D" id="3.50.50.60">
    <property type="entry name" value="FAD/NAD(P)-binding domain"/>
    <property type="match status" value="2"/>
</dbReference>
<dbReference type="Pfam" id="PF07992">
    <property type="entry name" value="Pyr_redox_2"/>
    <property type="match status" value="1"/>
</dbReference>
<dbReference type="Proteomes" id="UP001500456">
    <property type="component" value="Unassembled WGS sequence"/>
</dbReference>
<dbReference type="InterPro" id="IPR023753">
    <property type="entry name" value="FAD/NAD-binding_dom"/>
</dbReference>
<proteinExistence type="predicted"/>